<sequence>MRKLKFHEKKIIRKTNFLEWKREGGHRENLITNRYHMGGRDDYKKYRGLCRMMQKQTNVMKQMDPTDPFRIQMTDLLLETLYNMGTVLVHLKYAEHLTEAVAYIEQGHIRVGPDTITDPAFLVTRNMEDFITWG</sequence>
<dbReference type="GO" id="GO:0006364">
    <property type="term" value="P:rRNA processing"/>
    <property type="evidence" value="ECO:0007669"/>
    <property type="project" value="TreeGrafter"/>
</dbReference>
<evidence type="ECO:0000313" key="6">
    <source>
        <dbReference type="EMBL" id="KAG2241121.1"/>
    </source>
</evidence>
<dbReference type="SUPFAM" id="SSF55174">
    <property type="entry name" value="Alpha-L RNA-binding motif"/>
    <property type="match status" value="1"/>
</dbReference>
<organism evidence="6 7">
    <name type="scientific">Brassica carinata</name>
    <name type="common">Ethiopian mustard</name>
    <name type="synonym">Abyssinian cabbage</name>
    <dbReference type="NCBI Taxonomy" id="52824"/>
    <lineage>
        <taxon>Eukaryota</taxon>
        <taxon>Viridiplantae</taxon>
        <taxon>Streptophyta</taxon>
        <taxon>Embryophyta</taxon>
        <taxon>Tracheophyta</taxon>
        <taxon>Spermatophyta</taxon>
        <taxon>Magnoliopsida</taxon>
        <taxon>eudicotyledons</taxon>
        <taxon>Gunneridae</taxon>
        <taxon>Pentapetalae</taxon>
        <taxon>rosids</taxon>
        <taxon>malvids</taxon>
        <taxon>Brassicales</taxon>
        <taxon>Brassicaceae</taxon>
        <taxon>Brassiceae</taxon>
        <taxon>Brassica</taxon>
    </lineage>
</organism>
<dbReference type="Proteomes" id="UP000886595">
    <property type="component" value="Unassembled WGS sequence"/>
</dbReference>
<name>A0A8X7NXE7_BRACI</name>
<reference evidence="6 7" key="1">
    <citation type="submission" date="2020-02" db="EMBL/GenBank/DDBJ databases">
        <authorList>
            <person name="Ma Q."/>
            <person name="Huang Y."/>
            <person name="Song X."/>
            <person name="Pei D."/>
        </authorList>
    </citation>
    <scope>NUCLEOTIDE SEQUENCE [LARGE SCALE GENOMIC DNA]</scope>
    <source>
        <strain evidence="6">Sxm20200214</strain>
        <tissue evidence="6">Leaf</tissue>
    </source>
</reference>
<dbReference type="InterPro" id="IPR022801">
    <property type="entry name" value="Ribosomal_uS4"/>
</dbReference>
<keyword evidence="7" id="KW-1185">Reference proteome</keyword>
<dbReference type="SMART" id="SM01390">
    <property type="entry name" value="Ribosomal_S4"/>
    <property type="match status" value="1"/>
</dbReference>
<proteinExistence type="inferred from homology"/>
<dbReference type="GO" id="GO:0019843">
    <property type="term" value="F:rRNA binding"/>
    <property type="evidence" value="ECO:0007669"/>
    <property type="project" value="UniProtKB-KW"/>
</dbReference>
<dbReference type="Pfam" id="PF00163">
    <property type="entry name" value="Ribosomal_S4"/>
    <property type="match status" value="1"/>
</dbReference>
<keyword evidence="3" id="KW-0694">RNA-binding</keyword>
<protein>
    <recommendedName>
        <fullName evidence="5">Small ribosomal subunit protein uS4 N-terminal domain-containing protein</fullName>
    </recommendedName>
</protein>
<dbReference type="PANTHER" id="PTHR11831">
    <property type="entry name" value="30S 40S RIBOSOMAL PROTEIN"/>
    <property type="match status" value="1"/>
</dbReference>
<evidence type="ECO:0000256" key="3">
    <source>
        <dbReference type="ARBA" id="ARBA00022884"/>
    </source>
</evidence>
<evidence type="ECO:0000256" key="2">
    <source>
        <dbReference type="ARBA" id="ARBA00022730"/>
    </source>
</evidence>
<dbReference type="GO" id="GO:0030515">
    <property type="term" value="F:snoRNA binding"/>
    <property type="evidence" value="ECO:0007669"/>
    <property type="project" value="TreeGrafter"/>
</dbReference>
<evidence type="ECO:0000313" key="7">
    <source>
        <dbReference type="Proteomes" id="UP000886595"/>
    </source>
</evidence>
<dbReference type="GO" id="GO:0042274">
    <property type="term" value="P:ribosomal small subunit biogenesis"/>
    <property type="evidence" value="ECO:0007669"/>
    <property type="project" value="TreeGrafter"/>
</dbReference>
<evidence type="ECO:0000256" key="1">
    <source>
        <dbReference type="ARBA" id="ARBA00007465"/>
    </source>
</evidence>
<evidence type="ECO:0000259" key="5">
    <source>
        <dbReference type="SMART" id="SM01390"/>
    </source>
</evidence>
<dbReference type="PANTHER" id="PTHR11831:SF1">
    <property type="entry name" value="U3 SMALL NUCLEOLAR RIBONUCLEOPROTEIN PROTEIN IMP3"/>
    <property type="match status" value="1"/>
</dbReference>
<dbReference type="AlphaFoldDB" id="A0A8X7NXE7"/>
<gene>
    <name evidence="6" type="ORF">Bca52824_090408</name>
</gene>
<dbReference type="InterPro" id="IPR001912">
    <property type="entry name" value="Ribosomal_uS4_N"/>
</dbReference>
<keyword evidence="4" id="KW-0687">Ribonucleoprotein</keyword>
<comment type="caution">
    <text evidence="6">The sequence shown here is derived from an EMBL/GenBank/DDBJ whole genome shotgun (WGS) entry which is preliminary data.</text>
</comment>
<evidence type="ECO:0000256" key="4">
    <source>
        <dbReference type="ARBA" id="ARBA00023274"/>
    </source>
</evidence>
<keyword evidence="2" id="KW-0699">rRNA-binding</keyword>
<dbReference type="CDD" id="cd00165">
    <property type="entry name" value="S4"/>
    <property type="match status" value="1"/>
</dbReference>
<accession>A0A8X7NXE7</accession>
<dbReference type="EMBL" id="JAAMPC010001253">
    <property type="protein sequence ID" value="KAG2241121.1"/>
    <property type="molecule type" value="Genomic_DNA"/>
</dbReference>
<feature type="domain" description="Small ribosomal subunit protein uS4 N-terminal" evidence="5">
    <location>
        <begin position="3"/>
        <end position="105"/>
    </location>
</feature>
<dbReference type="GO" id="GO:0034457">
    <property type="term" value="C:Mpp10 complex"/>
    <property type="evidence" value="ECO:0007669"/>
    <property type="project" value="TreeGrafter"/>
</dbReference>
<comment type="similarity">
    <text evidence="1">Belongs to the universal ribosomal protein uS4 family.</text>
</comment>
<dbReference type="GO" id="GO:0032040">
    <property type="term" value="C:small-subunit processome"/>
    <property type="evidence" value="ECO:0007669"/>
    <property type="project" value="TreeGrafter"/>
</dbReference>
<dbReference type="OrthoDB" id="10248812at2759"/>